<reference evidence="7 8" key="1">
    <citation type="submission" date="2022-11" db="EMBL/GenBank/DDBJ databases">
        <title>Biodiversity and phylogenetic relationships of bacteria.</title>
        <authorList>
            <person name="Machado R.A.R."/>
            <person name="Bhat A."/>
            <person name="Loulou A."/>
            <person name="Kallel S."/>
        </authorList>
    </citation>
    <scope>NUCLEOTIDE SEQUENCE [LARGE SCALE GENOMIC DNA]</scope>
    <source>
        <strain evidence="7 8">DSM 13975</strain>
    </source>
</reference>
<evidence type="ECO:0000313" key="8">
    <source>
        <dbReference type="Proteomes" id="UP001209916"/>
    </source>
</evidence>
<keyword evidence="7" id="KW-0808">Transferase</keyword>
<feature type="transmembrane region" description="Helical" evidence="6">
    <location>
        <begin position="231"/>
        <end position="248"/>
    </location>
</feature>
<dbReference type="EC" id="2.4.2.45" evidence="7"/>
<feature type="transmembrane region" description="Helical" evidence="6">
    <location>
        <begin position="164"/>
        <end position="180"/>
    </location>
</feature>
<comment type="caution">
    <text evidence="7">The sequence shown here is derived from an EMBL/GenBank/DDBJ whole genome shotgun (WGS) entry which is preliminary data.</text>
</comment>
<feature type="transmembrane region" description="Helical" evidence="6">
    <location>
        <begin position="110"/>
        <end position="128"/>
    </location>
</feature>
<evidence type="ECO:0000313" key="7">
    <source>
        <dbReference type="EMBL" id="MCX5464216.1"/>
    </source>
</evidence>
<proteinExistence type="predicted"/>
<dbReference type="EMBL" id="JAPKNA010000002">
    <property type="protein sequence ID" value="MCX5464216.1"/>
    <property type="molecule type" value="Genomic_DNA"/>
</dbReference>
<dbReference type="GO" id="GO:0016757">
    <property type="term" value="F:glycosyltransferase activity"/>
    <property type="evidence" value="ECO:0007669"/>
    <property type="project" value="UniProtKB-KW"/>
</dbReference>
<name>A0ABT3VPZ0_9BURK</name>
<organism evidence="7 8">
    <name type="scientific">Alcaligenes parafaecalis</name>
    <dbReference type="NCBI Taxonomy" id="171260"/>
    <lineage>
        <taxon>Bacteria</taxon>
        <taxon>Pseudomonadati</taxon>
        <taxon>Pseudomonadota</taxon>
        <taxon>Betaproteobacteria</taxon>
        <taxon>Burkholderiales</taxon>
        <taxon>Alcaligenaceae</taxon>
        <taxon>Alcaligenes</taxon>
    </lineage>
</organism>
<sequence>MSKIDFFPVRDLLLLMRPKQWVKNFFVFSPLVFSGFMFNWGFLLNSLFAFLFFCFAASSVYIVNDLGDIEKDRLHPKKKFRPLASGKVSVLQSFFLLAFCYIVILSAFLFNYKVALVLLVYVLINFFYTKILKDIPVVDIFIVAFGFVLRVYAGALAIQVPVSNWMLITVLALSLYLAAVKREQELKNSGHIARASLEKYSSSLVKKYVETSATCAIIFYSMFVLESKPNLVLTIPIILFGIFRYWYIVESSDIGESPTDAVVQDKPILIIVLAWIGLVVYQLYFNI</sequence>
<feature type="transmembrane region" description="Helical" evidence="6">
    <location>
        <begin position="21"/>
        <end position="40"/>
    </location>
</feature>
<keyword evidence="4 6" id="KW-1133">Transmembrane helix</keyword>
<evidence type="ECO:0000256" key="2">
    <source>
        <dbReference type="ARBA" id="ARBA00022475"/>
    </source>
</evidence>
<dbReference type="InterPro" id="IPR044878">
    <property type="entry name" value="UbiA_sf"/>
</dbReference>
<dbReference type="Pfam" id="PF01040">
    <property type="entry name" value="UbiA"/>
    <property type="match status" value="1"/>
</dbReference>
<dbReference type="Gene3D" id="1.10.357.140">
    <property type="entry name" value="UbiA prenyltransferase"/>
    <property type="match status" value="1"/>
</dbReference>
<keyword evidence="8" id="KW-1185">Reference proteome</keyword>
<feature type="transmembrane region" description="Helical" evidence="6">
    <location>
        <begin position="84"/>
        <end position="104"/>
    </location>
</feature>
<keyword evidence="3 6" id="KW-0812">Transmembrane</keyword>
<evidence type="ECO:0000256" key="6">
    <source>
        <dbReference type="SAM" id="Phobius"/>
    </source>
</evidence>
<comment type="subcellular location">
    <subcellularLocation>
        <location evidence="1">Membrane</location>
        <topology evidence="1">Multi-pass membrane protein</topology>
    </subcellularLocation>
</comment>
<evidence type="ECO:0000256" key="3">
    <source>
        <dbReference type="ARBA" id="ARBA00022692"/>
    </source>
</evidence>
<dbReference type="InterPro" id="IPR000537">
    <property type="entry name" value="UbiA_prenyltransferase"/>
</dbReference>
<dbReference type="RefSeq" id="WP_266120729.1">
    <property type="nucleotide sequence ID" value="NZ_JAPKNA010000002.1"/>
</dbReference>
<dbReference type="CDD" id="cd13963">
    <property type="entry name" value="PT_UbiA_2"/>
    <property type="match status" value="1"/>
</dbReference>
<gene>
    <name evidence="7" type="ORF">OSH09_08470</name>
</gene>
<keyword evidence="5 6" id="KW-0472">Membrane</keyword>
<feature type="transmembrane region" description="Helical" evidence="6">
    <location>
        <begin position="140"/>
        <end position="158"/>
    </location>
</feature>
<evidence type="ECO:0000256" key="5">
    <source>
        <dbReference type="ARBA" id="ARBA00023136"/>
    </source>
</evidence>
<dbReference type="PANTHER" id="PTHR11048">
    <property type="entry name" value="PRENYLTRANSFERASES"/>
    <property type="match status" value="1"/>
</dbReference>
<feature type="transmembrane region" description="Helical" evidence="6">
    <location>
        <begin position="46"/>
        <end position="63"/>
    </location>
</feature>
<protein>
    <submittedName>
        <fullName evidence="7">Decaprenyl-phosphate phosphoribosyltransferase</fullName>
        <ecNumber evidence="7">2.4.2.45</ecNumber>
    </submittedName>
</protein>
<dbReference type="NCBIfam" id="NF008978">
    <property type="entry name" value="PRK12324.1-4"/>
    <property type="match status" value="1"/>
</dbReference>
<evidence type="ECO:0000256" key="1">
    <source>
        <dbReference type="ARBA" id="ARBA00004141"/>
    </source>
</evidence>
<evidence type="ECO:0000256" key="4">
    <source>
        <dbReference type="ARBA" id="ARBA00022989"/>
    </source>
</evidence>
<feature type="transmembrane region" description="Helical" evidence="6">
    <location>
        <begin position="268"/>
        <end position="285"/>
    </location>
</feature>
<accession>A0ABT3VPZ0</accession>
<dbReference type="PANTHER" id="PTHR11048:SF5">
    <property type="entry name" value="DECAPRENYL-PHOSPHATE PHOSPHORIBOSYLTRANSFERASE"/>
    <property type="match status" value="1"/>
</dbReference>
<keyword evidence="2" id="KW-1003">Cell membrane</keyword>
<keyword evidence="7" id="KW-0328">Glycosyltransferase</keyword>
<dbReference type="Proteomes" id="UP001209916">
    <property type="component" value="Unassembled WGS sequence"/>
</dbReference>
<dbReference type="InterPro" id="IPR039653">
    <property type="entry name" value="Prenyltransferase"/>
</dbReference>